<dbReference type="STRING" id="1194695.A0A5D3DPS7"/>
<dbReference type="PROSITE" id="PS01090">
    <property type="entry name" value="TATD_2"/>
    <property type="match status" value="1"/>
</dbReference>
<dbReference type="Pfam" id="PF01026">
    <property type="entry name" value="TatD_DNase"/>
    <property type="match status" value="1"/>
</dbReference>
<dbReference type="InterPro" id="IPR006012">
    <property type="entry name" value="Syntaxin/epimorphin_CS"/>
</dbReference>
<organism evidence="16 18">
    <name type="scientific">Cucumis melo var. makuwa</name>
    <name type="common">Oriental melon</name>
    <dbReference type="NCBI Taxonomy" id="1194695"/>
    <lineage>
        <taxon>Eukaryota</taxon>
        <taxon>Viridiplantae</taxon>
        <taxon>Streptophyta</taxon>
        <taxon>Embryophyta</taxon>
        <taxon>Tracheophyta</taxon>
        <taxon>Spermatophyta</taxon>
        <taxon>Magnoliopsida</taxon>
        <taxon>eudicotyledons</taxon>
        <taxon>Gunneridae</taxon>
        <taxon>Pentapetalae</taxon>
        <taxon>rosids</taxon>
        <taxon>fabids</taxon>
        <taxon>Cucurbitales</taxon>
        <taxon>Cucurbitaceae</taxon>
        <taxon>Benincaseae</taxon>
        <taxon>Cucumis</taxon>
    </lineage>
</organism>
<protein>
    <submittedName>
        <fullName evidence="15 16">Deoxyribonuclease TATDN1 isoform X1</fullName>
    </submittedName>
</protein>
<evidence type="ECO:0000256" key="9">
    <source>
        <dbReference type="ARBA" id="ARBA00023054"/>
    </source>
</evidence>
<keyword evidence="13" id="KW-0812">Transmembrane</keyword>
<dbReference type="PROSITE" id="PS01091">
    <property type="entry name" value="TATD_3"/>
    <property type="match status" value="1"/>
</dbReference>
<dbReference type="FunFam" id="3.20.20.140:FF:000040">
    <property type="entry name" value="Putative tatD related deoxyribonuclease"/>
    <property type="match status" value="1"/>
</dbReference>
<feature type="region of interest" description="Disordered" evidence="12">
    <location>
        <begin position="295"/>
        <end position="315"/>
    </location>
</feature>
<dbReference type="FunFam" id="1.20.58.70:FF:000003">
    <property type="entry name" value="Qa-SNARE, Sso1/Syntaxin1-type, SYP12A-group"/>
    <property type="match status" value="1"/>
</dbReference>
<evidence type="ECO:0000256" key="11">
    <source>
        <dbReference type="SAM" id="Coils"/>
    </source>
</evidence>
<name>A0A5D3DPS7_CUCMM</name>
<dbReference type="Pfam" id="PF05739">
    <property type="entry name" value="SNARE"/>
    <property type="match status" value="1"/>
</dbReference>
<dbReference type="InterPro" id="IPR001130">
    <property type="entry name" value="TatD-like"/>
</dbReference>
<evidence type="ECO:0000256" key="4">
    <source>
        <dbReference type="ARBA" id="ARBA00022722"/>
    </source>
</evidence>
<dbReference type="FunFam" id="1.20.5.110:FF:000008">
    <property type="entry name" value="Syntaxin 132"/>
    <property type="match status" value="1"/>
</dbReference>
<dbReference type="SMART" id="SM00503">
    <property type="entry name" value="SynN"/>
    <property type="match status" value="1"/>
</dbReference>
<keyword evidence="5" id="KW-0479">Metal-binding</keyword>
<dbReference type="EMBL" id="SSTD01003829">
    <property type="protein sequence ID" value="TYK25329.1"/>
    <property type="molecule type" value="Genomic_DNA"/>
</dbReference>
<dbReference type="CDD" id="cd01310">
    <property type="entry name" value="TatD_DNAse"/>
    <property type="match status" value="1"/>
</dbReference>
<evidence type="ECO:0000256" key="10">
    <source>
        <dbReference type="RuleBase" id="RU003858"/>
    </source>
</evidence>
<evidence type="ECO:0000256" key="13">
    <source>
        <dbReference type="SAM" id="Phobius"/>
    </source>
</evidence>
<evidence type="ECO:0000256" key="2">
    <source>
        <dbReference type="ARBA" id="ARBA00009275"/>
    </source>
</evidence>
<dbReference type="SUPFAM" id="SSF47661">
    <property type="entry name" value="t-snare proteins"/>
    <property type="match status" value="1"/>
</dbReference>
<dbReference type="InterPro" id="IPR010989">
    <property type="entry name" value="SNARE"/>
</dbReference>
<comment type="similarity">
    <text evidence="2">Belongs to the metallo-dependent hydrolases superfamily. TatD-type hydrolase family.</text>
</comment>
<evidence type="ECO:0000256" key="3">
    <source>
        <dbReference type="ARBA" id="ARBA00022448"/>
    </source>
</evidence>
<keyword evidence="6" id="KW-0378">Hydrolase</keyword>
<accession>A0A5D3DPS7</accession>
<dbReference type="PANTHER" id="PTHR10060">
    <property type="entry name" value="TATD FAMILY DEOXYRIBONUCLEASE"/>
    <property type="match status" value="1"/>
</dbReference>
<dbReference type="SMART" id="SM00397">
    <property type="entry name" value="t_SNARE"/>
    <property type="match status" value="1"/>
</dbReference>
<dbReference type="SUPFAM" id="SSF51556">
    <property type="entry name" value="Metallo-dependent hydrolases"/>
    <property type="match status" value="1"/>
</dbReference>
<evidence type="ECO:0000259" key="14">
    <source>
        <dbReference type="PROSITE" id="PS50192"/>
    </source>
</evidence>
<evidence type="ECO:0000256" key="5">
    <source>
        <dbReference type="ARBA" id="ARBA00022723"/>
    </source>
</evidence>
<dbReference type="PROSITE" id="PS00914">
    <property type="entry name" value="SYNTAXIN"/>
    <property type="match status" value="1"/>
</dbReference>
<dbReference type="Gene3D" id="1.20.5.110">
    <property type="match status" value="1"/>
</dbReference>
<gene>
    <name evidence="16" type="ORF">E5676_scaffold352G004680</name>
    <name evidence="15" type="ORF">E6C27_scaffold236G001360</name>
</gene>
<dbReference type="Pfam" id="PF00804">
    <property type="entry name" value="Syntaxin"/>
    <property type="match status" value="1"/>
</dbReference>
<dbReference type="PANTHER" id="PTHR10060:SF15">
    <property type="entry name" value="DEOXYRIBONUCLEASE TATDN1"/>
    <property type="match status" value="1"/>
</dbReference>
<evidence type="ECO:0000256" key="1">
    <source>
        <dbReference type="ARBA" id="ARBA00009063"/>
    </source>
</evidence>
<evidence type="ECO:0000256" key="8">
    <source>
        <dbReference type="ARBA" id="ARBA00022990"/>
    </source>
</evidence>
<comment type="caution">
    <text evidence="16">The sequence shown here is derived from an EMBL/GenBank/DDBJ whole genome shotgun (WGS) entry which is preliminary data.</text>
</comment>
<keyword evidence="9 11" id="KW-0175">Coiled coil</keyword>
<sequence>MNDLFSSRSFSRDTHVVEMGNNASSSPTAVNLDKFFEDVESVKDELKELERLYSNLHDSHEQSKTLHNAKTVKDLRSRMDSDVSLALKKAKLIKVRLEALDRSNAANRSLPGCGPGSSSDRTRTSVVNGLRKKLQDSMESFNNLRQQISSEYRETVQRRYYTVTGENPDEKTIDVLISTGESETFLQKAIQEQGRGRILDTISEIQERHDAVKDLERNLKELHQVFMDMAVLVHEQGEKLDDIESQVNRAHSFVRGGTQELTTARVYQKNTRKWTIIAIIILLLIVLGGNVQKNQSEKSPSLNPAGENRRPANPLHIRGRLPYQFEPISSKFKSNRIFLALLSLSSTMATLRMIDIAVNFTDGMFRGIYHGKQYHAADIAAVLSRAWSAGVQRIIVTGGSLEESREALKIAETDGRLFCTVGVHPTRCKEFEESGDPETYFQALLSLTKEGIEKGKVVAVGECGLDYDRLHFCPADIQKKYFEKQFELAHTTKLPMFLHMRAAAEDFCDIVERNKQRFCAGVVHSFTDSAEDRDKLLSFSNLYIGINGCSLKTAENLDVVRGIPIERLMIETDSPYCEIKNTHAGIKFVKSVWASKKKEKHDEQCIVKGRNEPCLVRQVLEVLAGCKGIMDINQLSETLYHNTCRVFFPQDLDSAADALLAGSHDLEEKI</sequence>
<dbReference type="Proteomes" id="UP000321947">
    <property type="component" value="Unassembled WGS sequence"/>
</dbReference>
<dbReference type="InterPro" id="IPR000727">
    <property type="entry name" value="T_SNARE_dom"/>
</dbReference>
<dbReference type="Proteomes" id="UP000321393">
    <property type="component" value="Unassembled WGS sequence"/>
</dbReference>
<keyword evidence="13" id="KW-1133">Transmembrane helix</keyword>
<dbReference type="Gene3D" id="1.20.58.70">
    <property type="match status" value="1"/>
</dbReference>
<dbReference type="GO" id="GO:0008296">
    <property type="term" value="F:3'-5'-DNA exonuclease activity"/>
    <property type="evidence" value="ECO:0007669"/>
    <property type="project" value="TreeGrafter"/>
</dbReference>
<dbReference type="AlphaFoldDB" id="A0A5D3DPS7"/>
<dbReference type="GO" id="GO:0016192">
    <property type="term" value="P:vesicle-mediated transport"/>
    <property type="evidence" value="ECO:0007669"/>
    <property type="project" value="InterPro"/>
</dbReference>
<feature type="domain" description="T-SNARE coiled-coil homology" evidence="14">
    <location>
        <begin position="202"/>
        <end position="264"/>
    </location>
</feature>
<keyword evidence="4" id="KW-0540">Nuclease</keyword>
<evidence type="ECO:0000313" key="18">
    <source>
        <dbReference type="Proteomes" id="UP000321947"/>
    </source>
</evidence>
<dbReference type="GO" id="GO:0006886">
    <property type="term" value="P:intracellular protein transport"/>
    <property type="evidence" value="ECO:0007669"/>
    <property type="project" value="InterPro"/>
</dbReference>
<keyword evidence="3" id="KW-0813">Transport</keyword>
<dbReference type="OrthoDB" id="6079689at2759"/>
<feature type="transmembrane region" description="Helical" evidence="13">
    <location>
        <begin position="337"/>
        <end position="354"/>
    </location>
</feature>
<dbReference type="GO" id="GO:0016020">
    <property type="term" value="C:membrane"/>
    <property type="evidence" value="ECO:0007669"/>
    <property type="project" value="InterPro"/>
</dbReference>
<keyword evidence="7" id="KW-0653">Protein transport</keyword>
<evidence type="ECO:0000256" key="12">
    <source>
        <dbReference type="SAM" id="MobiDB-lite"/>
    </source>
</evidence>
<evidence type="ECO:0000256" key="6">
    <source>
        <dbReference type="ARBA" id="ARBA00022801"/>
    </source>
</evidence>
<evidence type="ECO:0000313" key="17">
    <source>
        <dbReference type="Proteomes" id="UP000321393"/>
    </source>
</evidence>
<dbReference type="Gene3D" id="3.20.20.140">
    <property type="entry name" value="Metal-dependent hydrolases"/>
    <property type="match status" value="1"/>
</dbReference>
<feature type="transmembrane region" description="Helical" evidence="13">
    <location>
        <begin position="274"/>
        <end position="291"/>
    </location>
</feature>
<dbReference type="GO" id="GO:0005829">
    <property type="term" value="C:cytosol"/>
    <property type="evidence" value="ECO:0007669"/>
    <property type="project" value="TreeGrafter"/>
</dbReference>
<dbReference type="GO" id="GO:0005484">
    <property type="term" value="F:SNAP receptor activity"/>
    <property type="evidence" value="ECO:0007669"/>
    <property type="project" value="InterPro"/>
</dbReference>
<comment type="similarity">
    <text evidence="1 10">Belongs to the syntaxin family.</text>
</comment>
<evidence type="ECO:0000256" key="7">
    <source>
        <dbReference type="ARBA" id="ARBA00022927"/>
    </source>
</evidence>
<keyword evidence="13" id="KW-0472">Membrane</keyword>
<dbReference type="GO" id="GO:0046872">
    <property type="term" value="F:metal ion binding"/>
    <property type="evidence" value="ECO:0007669"/>
    <property type="project" value="UniProtKB-KW"/>
</dbReference>
<dbReference type="InterPro" id="IPR006011">
    <property type="entry name" value="Syntaxin_N"/>
</dbReference>
<dbReference type="InterPro" id="IPR018228">
    <property type="entry name" value="DNase_TatD-rel_CS"/>
</dbReference>
<evidence type="ECO:0000313" key="16">
    <source>
        <dbReference type="EMBL" id="TYK25329.1"/>
    </source>
</evidence>
<feature type="coiled-coil region" evidence="11">
    <location>
        <begin position="32"/>
        <end position="59"/>
    </location>
</feature>
<dbReference type="InterPro" id="IPR032466">
    <property type="entry name" value="Metal_Hydrolase"/>
</dbReference>
<proteinExistence type="inferred from homology"/>
<dbReference type="CDD" id="cd00179">
    <property type="entry name" value="SynN"/>
    <property type="match status" value="1"/>
</dbReference>
<reference evidence="17 18" key="1">
    <citation type="submission" date="2019-08" db="EMBL/GenBank/DDBJ databases">
        <title>Draft genome sequences of two oriental melons (Cucumis melo L. var makuwa).</title>
        <authorList>
            <person name="Kwon S.-Y."/>
        </authorList>
    </citation>
    <scope>NUCLEOTIDE SEQUENCE [LARGE SCALE GENOMIC DNA]</scope>
    <source>
        <strain evidence="18">cv. Chang Bougi</strain>
        <strain evidence="17">cv. SW 3</strain>
        <tissue evidence="16">Leaf</tissue>
    </source>
</reference>
<dbReference type="InterPro" id="IPR050891">
    <property type="entry name" value="TatD-type_Hydrolase"/>
</dbReference>
<evidence type="ECO:0000313" key="15">
    <source>
        <dbReference type="EMBL" id="KAA0043804.1"/>
    </source>
</evidence>
<dbReference type="CDD" id="cd15848">
    <property type="entry name" value="SNARE_syntaxin1-like"/>
    <property type="match status" value="1"/>
</dbReference>
<dbReference type="EMBL" id="SSTE01014973">
    <property type="protein sequence ID" value="KAA0043804.1"/>
    <property type="molecule type" value="Genomic_DNA"/>
</dbReference>
<keyword evidence="8" id="KW-0007">Acetylation</keyword>
<dbReference type="PROSITE" id="PS50192">
    <property type="entry name" value="T_SNARE"/>
    <property type="match status" value="1"/>
</dbReference>